<keyword evidence="1" id="KW-0732">Signal</keyword>
<feature type="signal peptide" evidence="1">
    <location>
        <begin position="1"/>
        <end position="18"/>
    </location>
</feature>
<accession>A0ABY4CAQ9</accession>
<dbReference type="Proteomes" id="UP000830116">
    <property type="component" value="Chromosome"/>
</dbReference>
<protein>
    <recommendedName>
        <fullName evidence="4">Restriction endonuclease type IV Mrr domain-containing protein</fullName>
    </recommendedName>
</protein>
<organism evidence="2 3">
    <name type="scientific">Bdellovibrio reynosensis</name>
    <dbReference type="NCBI Taxonomy" id="2835041"/>
    <lineage>
        <taxon>Bacteria</taxon>
        <taxon>Pseudomonadati</taxon>
        <taxon>Bdellovibrionota</taxon>
        <taxon>Bdellovibrionia</taxon>
        <taxon>Bdellovibrionales</taxon>
        <taxon>Pseudobdellovibrionaceae</taxon>
        <taxon>Bdellovibrio</taxon>
    </lineage>
</organism>
<name>A0ABY4CAQ9_9BACT</name>
<sequence>MKSLILITVFLSSSLARASWEEDFQLLKDFAVSYEASGTICEEIARLDMQEEYPSPQYSVINGIAYGDEERVIGELDVVIFDNNLQAVIKIAEVKCWKDPKAGIEKAHEQRARFIKAIRTGKPLRFFSTSSEEVFPQSQFQNVKEFFSIAQKGTSTFGFERELEYTLLELKNYRFEMIRCQNQGKCAHPFKRK</sequence>
<evidence type="ECO:0000313" key="2">
    <source>
        <dbReference type="EMBL" id="UOF01864.1"/>
    </source>
</evidence>
<gene>
    <name evidence="2" type="ORF">MNR06_02710</name>
</gene>
<evidence type="ECO:0008006" key="4">
    <source>
        <dbReference type="Google" id="ProtNLM"/>
    </source>
</evidence>
<dbReference type="RefSeq" id="WP_243538484.1">
    <property type="nucleotide sequence ID" value="NZ_CP093442.1"/>
</dbReference>
<feature type="chain" id="PRO_5045935787" description="Restriction endonuclease type IV Mrr domain-containing protein" evidence="1">
    <location>
        <begin position="19"/>
        <end position="193"/>
    </location>
</feature>
<proteinExistence type="predicted"/>
<evidence type="ECO:0000256" key="1">
    <source>
        <dbReference type="SAM" id="SignalP"/>
    </source>
</evidence>
<evidence type="ECO:0000313" key="3">
    <source>
        <dbReference type="Proteomes" id="UP000830116"/>
    </source>
</evidence>
<dbReference type="EMBL" id="CP093442">
    <property type="protein sequence ID" value="UOF01864.1"/>
    <property type="molecule type" value="Genomic_DNA"/>
</dbReference>
<keyword evidence="3" id="KW-1185">Reference proteome</keyword>
<reference evidence="2" key="1">
    <citation type="submission" date="2022-03" db="EMBL/GenBank/DDBJ databases">
        <title>Genome Identification and Characterization of new species Bdellovibrio reynosense LBG001 sp. nov. from a Mexico soil sample.</title>
        <authorList>
            <person name="Camilli A."/>
            <person name="Ajao Y."/>
            <person name="Guo X."/>
        </authorList>
    </citation>
    <scope>NUCLEOTIDE SEQUENCE</scope>
    <source>
        <strain evidence="2">LBG001</strain>
    </source>
</reference>